<dbReference type="EMBL" id="LBTX01000002">
    <property type="protein sequence ID" value="KKQ50759.1"/>
    <property type="molecule type" value="Genomic_DNA"/>
</dbReference>
<organism evidence="1 2">
    <name type="scientific">Candidatus Shapirobacteria bacterium GW2011_GWE1_38_10</name>
    <dbReference type="NCBI Taxonomy" id="1618488"/>
    <lineage>
        <taxon>Bacteria</taxon>
        <taxon>Candidatus Shapironibacteriota</taxon>
    </lineage>
</organism>
<protein>
    <submittedName>
        <fullName evidence="1">Uncharacterized protein</fullName>
    </submittedName>
</protein>
<gene>
    <name evidence="1" type="ORF">US68_C0002G0036</name>
</gene>
<evidence type="ECO:0000313" key="1">
    <source>
        <dbReference type="EMBL" id="KKQ50759.1"/>
    </source>
</evidence>
<accession>A0A0G0KNK9</accession>
<dbReference type="Proteomes" id="UP000034231">
    <property type="component" value="Unassembled WGS sequence"/>
</dbReference>
<sequence length="134" mass="15312">MYFGLRARYNNKFSKSKLNEMISGKSVFRDMTNDLCKYQVLGDPKEVGNYVKIEIFCGGDKKASSTLSLLAIEDKTIGGFFKEYARIIGFEEKLFNEQNFTCYVDGKLLTDDMKKDIIRPTATIECSVIKTNEK</sequence>
<evidence type="ECO:0000313" key="2">
    <source>
        <dbReference type="Proteomes" id="UP000034231"/>
    </source>
</evidence>
<dbReference type="AlphaFoldDB" id="A0A0G0KNK9"/>
<reference evidence="1 2" key="1">
    <citation type="journal article" date="2015" name="Nature">
        <title>rRNA introns, odd ribosomes, and small enigmatic genomes across a large radiation of phyla.</title>
        <authorList>
            <person name="Brown C.T."/>
            <person name="Hug L.A."/>
            <person name="Thomas B.C."/>
            <person name="Sharon I."/>
            <person name="Castelle C.J."/>
            <person name="Singh A."/>
            <person name="Wilkins M.J."/>
            <person name="Williams K.H."/>
            <person name="Banfield J.F."/>
        </authorList>
    </citation>
    <scope>NUCLEOTIDE SEQUENCE [LARGE SCALE GENOMIC DNA]</scope>
</reference>
<proteinExistence type="predicted"/>
<name>A0A0G0KNK9_9BACT</name>
<comment type="caution">
    <text evidence="1">The sequence shown here is derived from an EMBL/GenBank/DDBJ whole genome shotgun (WGS) entry which is preliminary data.</text>
</comment>